<dbReference type="EMBL" id="JAYMYQ010000006">
    <property type="protein sequence ID" value="KAK7325025.1"/>
    <property type="molecule type" value="Genomic_DNA"/>
</dbReference>
<dbReference type="Proteomes" id="UP001367508">
    <property type="component" value="Unassembled WGS sequence"/>
</dbReference>
<organism evidence="3 4">
    <name type="scientific">Canavalia gladiata</name>
    <name type="common">Sword bean</name>
    <name type="synonym">Dolichos gladiatus</name>
    <dbReference type="NCBI Taxonomy" id="3824"/>
    <lineage>
        <taxon>Eukaryota</taxon>
        <taxon>Viridiplantae</taxon>
        <taxon>Streptophyta</taxon>
        <taxon>Embryophyta</taxon>
        <taxon>Tracheophyta</taxon>
        <taxon>Spermatophyta</taxon>
        <taxon>Magnoliopsida</taxon>
        <taxon>eudicotyledons</taxon>
        <taxon>Gunneridae</taxon>
        <taxon>Pentapetalae</taxon>
        <taxon>rosids</taxon>
        <taxon>fabids</taxon>
        <taxon>Fabales</taxon>
        <taxon>Fabaceae</taxon>
        <taxon>Papilionoideae</taxon>
        <taxon>50 kb inversion clade</taxon>
        <taxon>NPAAA clade</taxon>
        <taxon>indigoferoid/millettioid clade</taxon>
        <taxon>Phaseoleae</taxon>
        <taxon>Canavalia</taxon>
    </lineage>
</organism>
<evidence type="ECO:0008006" key="5">
    <source>
        <dbReference type="Google" id="ProtNLM"/>
    </source>
</evidence>
<dbReference type="GO" id="GO:0009535">
    <property type="term" value="C:chloroplast thylakoid membrane"/>
    <property type="evidence" value="ECO:0007669"/>
    <property type="project" value="TreeGrafter"/>
</dbReference>
<keyword evidence="4" id="KW-1185">Reference proteome</keyword>
<evidence type="ECO:0000313" key="4">
    <source>
        <dbReference type="Proteomes" id="UP001367508"/>
    </source>
</evidence>
<gene>
    <name evidence="3" type="ORF">VNO77_29047</name>
</gene>
<keyword evidence="2" id="KW-1133">Transmembrane helix</keyword>
<comment type="caution">
    <text evidence="3">The sequence shown here is derived from an EMBL/GenBank/DDBJ whole genome shotgun (WGS) entry which is preliminary data.</text>
</comment>
<accession>A0AAN9Q539</accession>
<name>A0AAN9Q539_CANGL</name>
<proteinExistence type="predicted"/>
<keyword evidence="2" id="KW-0812">Transmembrane</keyword>
<feature type="region of interest" description="Disordered" evidence="1">
    <location>
        <begin position="131"/>
        <end position="170"/>
    </location>
</feature>
<evidence type="ECO:0000256" key="2">
    <source>
        <dbReference type="SAM" id="Phobius"/>
    </source>
</evidence>
<evidence type="ECO:0000256" key="1">
    <source>
        <dbReference type="SAM" id="MobiDB-lite"/>
    </source>
</evidence>
<dbReference type="PANTHER" id="PTHR36735:SF1">
    <property type="entry name" value="TRANSMEMBRANE PROTEIN"/>
    <property type="match status" value="1"/>
</dbReference>
<dbReference type="AlphaFoldDB" id="A0AAN9Q539"/>
<keyword evidence="2" id="KW-0472">Membrane</keyword>
<feature type="compositionally biased region" description="Basic residues" evidence="1">
    <location>
        <begin position="141"/>
        <end position="151"/>
    </location>
</feature>
<reference evidence="3 4" key="1">
    <citation type="submission" date="2024-01" db="EMBL/GenBank/DDBJ databases">
        <title>The genomes of 5 underutilized Papilionoideae crops provide insights into root nodulation and disease resistanc.</title>
        <authorList>
            <person name="Jiang F."/>
        </authorList>
    </citation>
    <scope>NUCLEOTIDE SEQUENCE [LARGE SCALE GENOMIC DNA]</scope>
    <source>
        <strain evidence="3">LVBAO_FW01</strain>
        <tissue evidence="3">Leaves</tissue>
    </source>
</reference>
<feature type="transmembrane region" description="Helical" evidence="2">
    <location>
        <begin position="96"/>
        <end position="121"/>
    </location>
</feature>
<protein>
    <recommendedName>
        <fullName evidence="5">Transmembrane protein</fullName>
    </recommendedName>
</protein>
<evidence type="ECO:0000313" key="3">
    <source>
        <dbReference type="EMBL" id="KAK7325025.1"/>
    </source>
</evidence>
<dbReference type="PANTHER" id="PTHR36735">
    <property type="entry name" value="TRANSMEMBRANE PROTEIN"/>
    <property type="match status" value="1"/>
</dbReference>
<feature type="compositionally biased region" description="Basic and acidic residues" evidence="1">
    <location>
        <begin position="131"/>
        <end position="140"/>
    </location>
</feature>
<sequence>MATAFASSSSSPKIATFLSSTFHSNSHTYLSSLRITTLPSTSPFIIPSKKLVLFHNPLRTNNNRLPPILAAAEDVDVLSSEATDQLVFNTDDGGSVVVSALFLLAFIGLSVITIGVIYLGVTDFLQKREKEKFEKEEAAKKSKKKKKKVGRSRAGPRGFGQKVVEYEDED</sequence>